<dbReference type="Pfam" id="PF05005">
    <property type="entry name" value="Ocnus"/>
    <property type="match status" value="1"/>
</dbReference>
<protein>
    <recommendedName>
        <fullName evidence="4">Pseudouridine synthase RsuA/RluA-like domain-containing protein</fullName>
    </recommendedName>
</protein>
<dbReference type="PANTHER" id="PTHR21600:SF52">
    <property type="entry name" value="PSEUDOURIDINE SYNTHASE RSUA_RLUA-LIKE DOMAIN-CONTAINING PROTEIN"/>
    <property type="match status" value="1"/>
</dbReference>
<dbReference type="PANTHER" id="PTHR21600">
    <property type="entry name" value="MITOCHONDRIAL RNA PSEUDOURIDINE SYNTHASE"/>
    <property type="match status" value="1"/>
</dbReference>
<evidence type="ECO:0000256" key="1">
    <source>
        <dbReference type="ARBA" id="ARBA00010971"/>
    </source>
</evidence>
<evidence type="ECO:0000313" key="6">
    <source>
        <dbReference type="Proteomes" id="UP000266841"/>
    </source>
</evidence>
<dbReference type="EMBL" id="AGNL01003138">
    <property type="protein sequence ID" value="EJK75085.1"/>
    <property type="molecule type" value="Genomic_DNA"/>
</dbReference>
<dbReference type="AlphaFoldDB" id="K0TC93"/>
<evidence type="ECO:0000313" key="5">
    <source>
        <dbReference type="EMBL" id="EJK75085.1"/>
    </source>
</evidence>
<gene>
    <name evidence="5" type="ORF">THAOC_03203</name>
</gene>
<dbReference type="InterPro" id="IPR007702">
    <property type="entry name" value="Janus"/>
</dbReference>
<dbReference type="SUPFAM" id="SSF143724">
    <property type="entry name" value="PHP14-like"/>
    <property type="match status" value="1"/>
</dbReference>
<feature type="active site" description="Proton acceptor" evidence="2">
    <location>
        <position position="664"/>
    </location>
</feature>
<reference evidence="5 6" key="1">
    <citation type="journal article" date="2012" name="Genome Biol.">
        <title>Genome and low-iron response of an oceanic diatom adapted to chronic iron limitation.</title>
        <authorList>
            <person name="Lommer M."/>
            <person name="Specht M."/>
            <person name="Roy A.S."/>
            <person name="Kraemer L."/>
            <person name="Andreson R."/>
            <person name="Gutowska M.A."/>
            <person name="Wolf J."/>
            <person name="Bergner S.V."/>
            <person name="Schilhabel M.B."/>
            <person name="Klostermeier U.C."/>
            <person name="Beiko R.G."/>
            <person name="Rosenstiel P."/>
            <person name="Hippler M."/>
            <person name="Laroche J."/>
        </authorList>
    </citation>
    <scope>NUCLEOTIDE SEQUENCE [LARGE SCALE GENOMIC DNA]</scope>
    <source>
        <strain evidence="5 6">CCMP1005</strain>
    </source>
</reference>
<dbReference type="GO" id="GO:0009982">
    <property type="term" value="F:pseudouridine synthase activity"/>
    <property type="evidence" value="ECO:0007669"/>
    <property type="project" value="InterPro"/>
</dbReference>
<proteinExistence type="inferred from homology"/>
<feature type="region of interest" description="Disordered" evidence="3">
    <location>
        <begin position="614"/>
        <end position="640"/>
    </location>
</feature>
<dbReference type="eggNOG" id="KOG1919">
    <property type="taxonomic scope" value="Eukaryota"/>
</dbReference>
<name>K0TC93_THAOC</name>
<comment type="similarity">
    <text evidence="1">Belongs to the janus family.</text>
</comment>
<sequence length="739" mass="81982">MGPVLRSRVFALATVVPLLQQKRRNIATWPSLAFVGAGGHNGRRGRGVSVLGARSQDYYSAVSRMATRIEKSQRPSSGIAWVESEDHLIYNNHIAHVILPDVTDLEAGNAVQKVLDFIDGEKEANNSTLSKQPGREKSEMIRLRVDAEWQDSEVPSTLRDLEPGFRSDSAMLPQTSSQQLTAHELFALGSVWYLPLNATKKGVDRFDSQNGVKPIRLTVGALNMTVQGGDYLRVHFDPRRFCVANSYDWLAQDGTMGSDNKPGVVVERNDKIGYMILNKPRGVPIHARVDNHLENVAARIGRMLWQERKEDVSLQGQSIKPKDNDNKRRRRGKTEKKQHAIYVATPQRLDQNTSGLVAVATKKCFAAYFAELLRKKTSAQLSQGGSSRSDDCKVHKAYRCLVCLSPGAESSMASEVKKLKDYGIMRHYLEPSIRAPKRFLADIPHDAESAAWAESLLTITRVGQVCTVVGNEPSETLSENLWGIHGRPQGCIAVCELEIELLTGRTHQIRGQLAAEGFPLVGDVQYGGAVAQPTEDLGKPEKRDGFLSLGDSEELCLQCCSLEFLEPHLAVDSTGESMVPSQRWKKFSLSGSSWTDFLDAYSCAELSSESVTSSLSDEEPLLTQRREESHDARRQRPTNYRKQAGQAYWFVRSASPAECGGPYHANVAEDLLHTLETLGFITQVEGGGRIDCMESEDIKHAHIYGFSYGYGKADHEKVADIIEKYSDYVATYDNSDGLY</sequence>
<feature type="region of interest" description="Disordered" evidence="3">
    <location>
        <begin position="313"/>
        <end position="339"/>
    </location>
</feature>
<dbReference type="SUPFAM" id="SSF55120">
    <property type="entry name" value="Pseudouridine synthase"/>
    <property type="match status" value="1"/>
</dbReference>
<dbReference type="Gene3D" id="3.50.20.20">
    <property type="entry name" value="Janus/Ocnus"/>
    <property type="match status" value="1"/>
</dbReference>
<comment type="caution">
    <text evidence="5">The sequence shown here is derived from an EMBL/GenBank/DDBJ whole genome shotgun (WGS) entry which is preliminary data.</text>
</comment>
<dbReference type="GO" id="GO:0003723">
    <property type="term" value="F:RNA binding"/>
    <property type="evidence" value="ECO:0007669"/>
    <property type="project" value="InterPro"/>
</dbReference>
<dbReference type="Proteomes" id="UP000266841">
    <property type="component" value="Unassembled WGS sequence"/>
</dbReference>
<accession>K0TC93</accession>
<dbReference type="InterPro" id="IPR020103">
    <property type="entry name" value="PsdUridine_synth_cat_dom_sf"/>
</dbReference>
<evidence type="ECO:0000256" key="2">
    <source>
        <dbReference type="PIRSR" id="PIRSR607702-1"/>
    </source>
</evidence>
<dbReference type="Pfam" id="PF00849">
    <property type="entry name" value="PseudoU_synth_2"/>
    <property type="match status" value="1"/>
</dbReference>
<dbReference type="GO" id="GO:0000455">
    <property type="term" value="P:enzyme-directed rRNA pseudouridine synthesis"/>
    <property type="evidence" value="ECO:0007669"/>
    <property type="project" value="TreeGrafter"/>
</dbReference>
<dbReference type="InterPro" id="IPR006145">
    <property type="entry name" value="PsdUridine_synth_RsuA/RluA"/>
</dbReference>
<feature type="compositionally biased region" description="Basic and acidic residues" evidence="3">
    <location>
        <begin position="624"/>
        <end position="634"/>
    </location>
</feature>
<feature type="domain" description="Pseudouridine synthase RsuA/RluA-like" evidence="4">
    <location>
        <begin position="274"/>
        <end position="515"/>
    </location>
</feature>
<evidence type="ECO:0000259" key="4">
    <source>
        <dbReference type="Pfam" id="PF00849"/>
    </source>
</evidence>
<organism evidence="5 6">
    <name type="scientific">Thalassiosira oceanica</name>
    <name type="common">Marine diatom</name>
    <dbReference type="NCBI Taxonomy" id="159749"/>
    <lineage>
        <taxon>Eukaryota</taxon>
        <taxon>Sar</taxon>
        <taxon>Stramenopiles</taxon>
        <taxon>Ochrophyta</taxon>
        <taxon>Bacillariophyta</taxon>
        <taxon>Coscinodiscophyceae</taxon>
        <taxon>Thalassiosirophycidae</taxon>
        <taxon>Thalassiosirales</taxon>
        <taxon>Thalassiosiraceae</taxon>
        <taxon>Thalassiosira</taxon>
    </lineage>
</organism>
<dbReference type="OrthoDB" id="424794at2759"/>
<dbReference type="OMA" id="THQIRGQ"/>
<keyword evidence="6" id="KW-1185">Reference proteome</keyword>
<dbReference type="InterPro" id="IPR050188">
    <property type="entry name" value="RluA_PseudoU_synthase"/>
</dbReference>
<feature type="compositionally biased region" description="Basic residues" evidence="3">
    <location>
        <begin position="327"/>
        <end position="336"/>
    </location>
</feature>
<dbReference type="InterPro" id="IPR038596">
    <property type="entry name" value="Janus_sf"/>
</dbReference>
<dbReference type="Gene3D" id="3.30.2350.10">
    <property type="entry name" value="Pseudouridine synthase"/>
    <property type="match status" value="1"/>
</dbReference>
<evidence type="ECO:0000256" key="3">
    <source>
        <dbReference type="SAM" id="MobiDB-lite"/>
    </source>
</evidence>